<evidence type="ECO:0000313" key="2">
    <source>
        <dbReference type="EMBL" id="GBN53726.1"/>
    </source>
</evidence>
<evidence type="ECO:0000256" key="1">
    <source>
        <dbReference type="SAM" id="Phobius"/>
    </source>
</evidence>
<comment type="caution">
    <text evidence="2">The sequence shown here is derived from an EMBL/GenBank/DDBJ whole genome shotgun (WGS) entry which is preliminary data.</text>
</comment>
<name>A0A4Y2PUB5_ARAVE</name>
<keyword evidence="3" id="KW-1185">Reference proteome</keyword>
<dbReference type="Proteomes" id="UP000499080">
    <property type="component" value="Unassembled WGS sequence"/>
</dbReference>
<keyword evidence="1" id="KW-0812">Transmembrane</keyword>
<proteinExistence type="predicted"/>
<dbReference type="EMBL" id="BGPR01216712">
    <property type="protein sequence ID" value="GBN53726.1"/>
    <property type="molecule type" value="Genomic_DNA"/>
</dbReference>
<accession>A0A4Y2PUB5</accession>
<sequence>MGSYGLVEESWFRNRRVATIIYSCMILCCIAWYQSFGFRTRGTRQSYTFTRYEFLWRNDRVLVSRSEGRDNHIQLHDTVVVSLVEEPRFQDQKHQTIIHTQLHDTGLDGLVVESGFLDRRVTITIHNCKVRPQ</sequence>
<evidence type="ECO:0000313" key="3">
    <source>
        <dbReference type="Proteomes" id="UP000499080"/>
    </source>
</evidence>
<reference evidence="2 3" key="1">
    <citation type="journal article" date="2019" name="Sci. Rep.">
        <title>Orb-weaving spider Araneus ventricosus genome elucidates the spidroin gene catalogue.</title>
        <authorList>
            <person name="Kono N."/>
            <person name="Nakamura H."/>
            <person name="Ohtoshi R."/>
            <person name="Moran D.A.P."/>
            <person name="Shinohara A."/>
            <person name="Yoshida Y."/>
            <person name="Fujiwara M."/>
            <person name="Mori M."/>
            <person name="Tomita M."/>
            <person name="Arakawa K."/>
        </authorList>
    </citation>
    <scope>NUCLEOTIDE SEQUENCE [LARGE SCALE GENOMIC DNA]</scope>
</reference>
<organism evidence="2 3">
    <name type="scientific">Araneus ventricosus</name>
    <name type="common">Orbweaver spider</name>
    <name type="synonym">Epeira ventricosa</name>
    <dbReference type="NCBI Taxonomy" id="182803"/>
    <lineage>
        <taxon>Eukaryota</taxon>
        <taxon>Metazoa</taxon>
        <taxon>Ecdysozoa</taxon>
        <taxon>Arthropoda</taxon>
        <taxon>Chelicerata</taxon>
        <taxon>Arachnida</taxon>
        <taxon>Araneae</taxon>
        <taxon>Araneomorphae</taxon>
        <taxon>Entelegynae</taxon>
        <taxon>Araneoidea</taxon>
        <taxon>Araneidae</taxon>
        <taxon>Araneus</taxon>
    </lineage>
</organism>
<keyword evidence="1" id="KW-0472">Membrane</keyword>
<dbReference type="AlphaFoldDB" id="A0A4Y2PUB5"/>
<gene>
    <name evidence="2" type="ORF">AVEN_149302_1</name>
</gene>
<protein>
    <submittedName>
        <fullName evidence="2">Uncharacterized protein</fullName>
    </submittedName>
</protein>
<feature type="transmembrane region" description="Helical" evidence="1">
    <location>
        <begin position="20"/>
        <end position="38"/>
    </location>
</feature>
<keyword evidence="1" id="KW-1133">Transmembrane helix</keyword>